<gene>
    <name evidence="2" type="primary">cpaB</name>
    <name evidence="2" type="ORF">FXN63_18350</name>
</gene>
<reference evidence="2 3" key="1">
    <citation type="submission" date="2019-08" db="EMBL/GenBank/DDBJ databases">
        <title>Amphibian skin-associated Pigmentiphaga: genome sequence and occurrence across geography and hosts.</title>
        <authorList>
            <person name="Bletz M.C."/>
            <person name="Bunk B."/>
            <person name="Sproeer C."/>
            <person name="Biwer P."/>
            <person name="Reiter S."/>
            <person name="Rabemananjara F.C.E."/>
            <person name="Schulz S."/>
            <person name="Overmann J."/>
            <person name="Vences M."/>
        </authorList>
    </citation>
    <scope>NUCLEOTIDE SEQUENCE [LARGE SCALE GENOMIC DNA]</scope>
    <source>
        <strain evidence="2 3">Mada1488</strain>
    </source>
</reference>
<organism evidence="2 3">
    <name type="scientific">Pigmentiphaga aceris</name>
    <dbReference type="NCBI Taxonomy" id="1940612"/>
    <lineage>
        <taxon>Bacteria</taxon>
        <taxon>Pseudomonadati</taxon>
        <taxon>Pseudomonadota</taxon>
        <taxon>Betaproteobacteria</taxon>
        <taxon>Burkholderiales</taxon>
        <taxon>Alcaligenaceae</taxon>
        <taxon>Pigmentiphaga</taxon>
    </lineage>
</organism>
<dbReference type="InterPro" id="IPR031571">
    <property type="entry name" value="RcpC_dom"/>
</dbReference>
<dbReference type="Pfam" id="PF16976">
    <property type="entry name" value="RcpC"/>
    <property type="match status" value="1"/>
</dbReference>
<dbReference type="SMART" id="SM00858">
    <property type="entry name" value="SAF"/>
    <property type="match status" value="1"/>
</dbReference>
<dbReference type="AlphaFoldDB" id="A0A5C0AYS7"/>
<proteinExistence type="predicted"/>
<keyword evidence="3" id="KW-1185">Reference proteome</keyword>
<evidence type="ECO:0000313" key="3">
    <source>
        <dbReference type="Proteomes" id="UP000325161"/>
    </source>
</evidence>
<evidence type="ECO:0000259" key="1">
    <source>
        <dbReference type="SMART" id="SM00858"/>
    </source>
</evidence>
<protein>
    <submittedName>
        <fullName evidence="2">Flp pilus assembly protein CpaB</fullName>
    </submittedName>
</protein>
<dbReference type="Pfam" id="PF08666">
    <property type="entry name" value="SAF"/>
    <property type="match status" value="1"/>
</dbReference>
<dbReference type="KEGG" id="pacr:FXN63_18350"/>
<dbReference type="InterPro" id="IPR017592">
    <property type="entry name" value="Pilus_assmbl_Flp-typ_CpaB"/>
</dbReference>
<dbReference type="NCBIfam" id="TIGR03177">
    <property type="entry name" value="pilus_cpaB"/>
    <property type="match status" value="1"/>
</dbReference>
<feature type="domain" description="SAF" evidence="1">
    <location>
        <begin position="46"/>
        <end position="110"/>
    </location>
</feature>
<sequence length="353" mass="36763">MRKYLDPRFLLLAVALCAGGLAAWSTRHYIAGQVARIEAEGRVPMVTVVVAATDLMPGAKISADTVATRDMPREWASDSAITPEQFVQIDAASLGHAVRRGEPILWSHLSAGRAAPFSSQLREGRRAITLAVDEISSVSGMLVPSDVIDVYVSFDHQRKRVTRLLLPAVHVLATGRQIVPAAAGEAERTFSTVTLDTTPEEAVKLIVARQGGTISAVLRGAKDAQAKGPTQSGDLPAIFGIQPAPVRRPARVAVVYGDQAVKQMPSLASAGSAGDDEPGNIELPAVALPTYVPGTGTPMLSMPLAGPDSMLAPGVGDAAPSISGGQLAASLIEQAAGQTDMLPLNPLAPRGTR</sequence>
<evidence type="ECO:0000313" key="2">
    <source>
        <dbReference type="EMBL" id="QEI07579.1"/>
    </source>
</evidence>
<accession>A0A5C0AYS7</accession>
<dbReference type="CDD" id="cd11614">
    <property type="entry name" value="SAF_CpaB_FlgA_like"/>
    <property type="match status" value="1"/>
</dbReference>
<dbReference type="OrthoDB" id="2037472at2"/>
<dbReference type="EMBL" id="CP043046">
    <property type="protein sequence ID" value="QEI07579.1"/>
    <property type="molecule type" value="Genomic_DNA"/>
</dbReference>
<name>A0A5C0AYS7_9BURK</name>
<dbReference type="RefSeq" id="WP_148816626.1">
    <property type="nucleotide sequence ID" value="NZ_CP043046.1"/>
</dbReference>
<dbReference type="InterPro" id="IPR013974">
    <property type="entry name" value="SAF"/>
</dbReference>
<dbReference type="Proteomes" id="UP000325161">
    <property type="component" value="Chromosome"/>
</dbReference>